<reference evidence="3 5" key="1">
    <citation type="journal article" date="2019" name="Nat. Microbiol.">
        <title>Expanding anaerobic alkane metabolism in the domain of Archaea.</title>
        <authorList>
            <person name="Wang Y."/>
            <person name="Wegener G."/>
            <person name="Hou J."/>
            <person name="Wang F."/>
            <person name="Xiao X."/>
        </authorList>
    </citation>
    <scope>NUCLEOTIDE SEQUENCE [LARGE SCALE GENOMIC DNA]</scope>
    <source>
        <strain evidence="3">WYZ-LMO11</strain>
    </source>
</reference>
<comment type="caution">
    <text evidence="3">The sequence shown here is derived from an EMBL/GenBank/DDBJ whole genome shotgun (WGS) entry which is preliminary data.</text>
</comment>
<sequence>MGRKALLSAFAIIGFFLGVAAYYMGKNLAIWIERYLPLLSGIDWIIAGIAGAVTTVIIVVVWAYATD</sequence>
<gene>
    <name evidence="3" type="ORF">DSO09_00205</name>
    <name evidence="2" type="ORF">EF809_03895</name>
</gene>
<protein>
    <submittedName>
        <fullName evidence="3">Uncharacterized protein</fullName>
    </submittedName>
</protein>
<keyword evidence="1" id="KW-0472">Membrane</keyword>
<proteinExistence type="predicted"/>
<evidence type="ECO:0000313" key="3">
    <source>
        <dbReference type="EMBL" id="TDA40529.1"/>
    </source>
</evidence>
<keyword evidence="1" id="KW-0812">Transmembrane</keyword>
<evidence type="ECO:0000313" key="5">
    <source>
        <dbReference type="Proteomes" id="UP000317265"/>
    </source>
</evidence>
<reference evidence="2 4" key="2">
    <citation type="journal article" date="2019" name="Nat. Microbiol.">
        <title>Wide diversity of methane and short-chain alkane metabolisms in uncultured archaea.</title>
        <authorList>
            <person name="Borrel G."/>
            <person name="Adam P.S."/>
            <person name="McKay L.J."/>
            <person name="Chen L.X."/>
            <person name="Sierra-Garcia I.N."/>
            <person name="Sieber C.M."/>
            <person name="Letourneur Q."/>
            <person name="Ghozlane A."/>
            <person name="Andersen G.L."/>
            <person name="Li W.J."/>
            <person name="Hallam S.J."/>
            <person name="Muyzer G."/>
            <person name="de Oliveira V.M."/>
            <person name="Inskeep W.P."/>
            <person name="Banfield J.F."/>
            <person name="Gribaldo S."/>
        </authorList>
    </citation>
    <scope>NUCLEOTIDE SEQUENCE [LARGE SCALE GENOMIC DNA]</scope>
    <source>
        <strain evidence="2">Verst-YHS</strain>
    </source>
</reference>
<keyword evidence="1" id="KW-1133">Transmembrane helix</keyword>
<evidence type="ECO:0000313" key="4">
    <source>
        <dbReference type="Proteomes" id="UP000316080"/>
    </source>
</evidence>
<evidence type="ECO:0000313" key="2">
    <source>
        <dbReference type="EMBL" id="RZN55987.1"/>
    </source>
</evidence>
<organism evidence="3 5">
    <name type="scientific">Thermoproteota archaeon</name>
    <dbReference type="NCBI Taxonomy" id="2056631"/>
    <lineage>
        <taxon>Archaea</taxon>
        <taxon>Thermoproteota</taxon>
    </lineage>
</organism>
<evidence type="ECO:0000256" key="1">
    <source>
        <dbReference type="SAM" id="Phobius"/>
    </source>
</evidence>
<dbReference type="EMBL" id="QNVI01000002">
    <property type="protein sequence ID" value="TDA40529.1"/>
    <property type="molecule type" value="Genomic_DNA"/>
</dbReference>
<accession>A0A523BHX4</accession>
<name>A0A523BHX4_9CREN</name>
<feature type="transmembrane region" description="Helical" evidence="1">
    <location>
        <begin position="44"/>
        <end position="65"/>
    </location>
</feature>
<dbReference type="EMBL" id="RXIH01000032">
    <property type="protein sequence ID" value="RZN55987.1"/>
    <property type="molecule type" value="Genomic_DNA"/>
</dbReference>
<dbReference type="Proteomes" id="UP000317265">
    <property type="component" value="Unassembled WGS sequence"/>
</dbReference>
<dbReference type="Proteomes" id="UP000316080">
    <property type="component" value="Unassembled WGS sequence"/>
</dbReference>
<dbReference type="AlphaFoldDB" id="A0A523BHX4"/>